<comment type="caution">
    <text evidence="1">The sequence shown here is derived from an EMBL/GenBank/DDBJ whole genome shotgun (WGS) entry which is preliminary data.</text>
</comment>
<gene>
    <name evidence="1" type="ORF">BpHYR1_046893</name>
</gene>
<reference evidence="1 2" key="1">
    <citation type="journal article" date="2018" name="Sci. Rep.">
        <title>Genomic signatures of local adaptation to the degree of environmental predictability in rotifers.</title>
        <authorList>
            <person name="Franch-Gras L."/>
            <person name="Hahn C."/>
            <person name="Garcia-Roger E.M."/>
            <person name="Carmona M.J."/>
            <person name="Serra M."/>
            <person name="Gomez A."/>
        </authorList>
    </citation>
    <scope>NUCLEOTIDE SEQUENCE [LARGE SCALE GENOMIC DNA]</scope>
    <source>
        <strain evidence="1">HYR1</strain>
    </source>
</reference>
<dbReference type="EMBL" id="REGN01008611">
    <property type="protein sequence ID" value="RNA03153.1"/>
    <property type="molecule type" value="Genomic_DNA"/>
</dbReference>
<organism evidence="1 2">
    <name type="scientific">Brachionus plicatilis</name>
    <name type="common">Marine rotifer</name>
    <name type="synonym">Brachionus muelleri</name>
    <dbReference type="NCBI Taxonomy" id="10195"/>
    <lineage>
        <taxon>Eukaryota</taxon>
        <taxon>Metazoa</taxon>
        <taxon>Spiralia</taxon>
        <taxon>Gnathifera</taxon>
        <taxon>Rotifera</taxon>
        <taxon>Eurotatoria</taxon>
        <taxon>Monogononta</taxon>
        <taxon>Pseudotrocha</taxon>
        <taxon>Ploima</taxon>
        <taxon>Brachionidae</taxon>
        <taxon>Brachionus</taxon>
    </lineage>
</organism>
<protein>
    <submittedName>
        <fullName evidence="1">Uncharacterized protein</fullName>
    </submittedName>
</protein>
<keyword evidence="2" id="KW-1185">Reference proteome</keyword>
<accession>A0A3M7PVV9</accession>
<proteinExistence type="predicted"/>
<evidence type="ECO:0000313" key="2">
    <source>
        <dbReference type="Proteomes" id="UP000276133"/>
    </source>
</evidence>
<sequence>MSLNLLVTCHIYRTFTITSKSSNDLNKSYKKTYRCDLIKLVEKNFHFQFLSVYEIRNKNIDTTNDSHLLKYDSLVQKQSKASPNFTKLKKKVALK</sequence>
<dbReference type="AlphaFoldDB" id="A0A3M7PVV9"/>
<name>A0A3M7PVV9_BRAPC</name>
<evidence type="ECO:0000313" key="1">
    <source>
        <dbReference type="EMBL" id="RNA03153.1"/>
    </source>
</evidence>
<dbReference type="Proteomes" id="UP000276133">
    <property type="component" value="Unassembled WGS sequence"/>
</dbReference>